<organism evidence="1 2">
    <name type="scientific">Streptomyces variegatus</name>
    <dbReference type="NCBI Taxonomy" id="284040"/>
    <lineage>
        <taxon>Bacteria</taxon>
        <taxon>Bacillati</taxon>
        <taxon>Actinomycetota</taxon>
        <taxon>Actinomycetes</taxon>
        <taxon>Kitasatosporales</taxon>
        <taxon>Streptomycetaceae</taxon>
        <taxon>Streptomyces</taxon>
    </lineage>
</organism>
<keyword evidence="2" id="KW-1185">Reference proteome</keyword>
<evidence type="ECO:0000313" key="2">
    <source>
        <dbReference type="Proteomes" id="UP000034786"/>
    </source>
</evidence>
<name>A0A0M2GG05_9ACTN</name>
<accession>A0A0M2GG05</accession>
<evidence type="ECO:0000313" key="1">
    <source>
        <dbReference type="EMBL" id="KJK34401.1"/>
    </source>
</evidence>
<dbReference type="Proteomes" id="UP000034786">
    <property type="component" value="Unassembled WGS sequence"/>
</dbReference>
<comment type="caution">
    <text evidence="1">The sequence shown here is derived from an EMBL/GenBank/DDBJ whole genome shotgun (WGS) entry which is preliminary data.</text>
</comment>
<dbReference type="EMBL" id="JYJH01000048">
    <property type="protein sequence ID" value="KJK34401.1"/>
    <property type="molecule type" value="Genomic_DNA"/>
</dbReference>
<dbReference type="AlphaFoldDB" id="A0A0M2GG05"/>
<gene>
    <name evidence="1" type="ORF">UK15_36205</name>
</gene>
<dbReference type="PATRIC" id="fig|284040.3.peg.6456"/>
<sequence length="76" mass="7599">MAPAGLTATADGGPPAKTRFTAVRTRSAVSIRPGLGAWFLVVGWGTVGPPVEDVFRTGGGPGTGSVTSAPDVIYIT</sequence>
<proteinExistence type="predicted"/>
<reference evidence="2" key="1">
    <citation type="submission" date="2015-02" db="EMBL/GenBank/DDBJ databases">
        <authorList>
            <person name="Ju K.-S."/>
            <person name="Doroghazi J.R."/>
            <person name="Metcalf W."/>
        </authorList>
    </citation>
    <scope>NUCLEOTIDE SEQUENCE [LARGE SCALE GENOMIC DNA]</scope>
    <source>
        <strain evidence="2">NRRL B-16380</strain>
    </source>
</reference>
<protein>
    <submittedName>
        <fullName evidence="1">Uncharacterized protein</fullName>
    </submittedName>
</protein>